<dbReference type="InterPro" id="IPR036390">
    <property type="entry name" value="WH_DNA-bd_sf"/>
</dbReference>
<evidence type="ECO:0000313" key="7">
    <source>
        <dbReference type="Proteomes" id="UP000189660"/>
    </source>
</evidence>
<dbReference type="SUPFAM" id="SSF53850">
    <property type="entry name" value="Periplasmic binding protein-like II"/>
    <property type="match status" value="1"/>
</dbReference>
<keyword evidence="2" id="KW-0805">Transcription regulation</keyword>
<dbReference type="EMBL" id="CP015820">
    <property type="protein sequence ID" value="AQT43333.1"/>
    <property type="molecule type" value="Genomic_DNA"/>
</dbReference>
<evidence type="ECO:0000313" key="6">
    <source>
        <dbReference type="EMBL" id="AQT43333.1"/>
    </source>
</evidence>
<accession>A0A1U9MDC9</accession>
<evidence type="ECO:0000256" key="3">
    <source>
        <dbReference type="ARBA" id="ARBA00023125"/>
    </source>
</evidence>
<name>A0A1U9MDC9_9HYPH</name>
<organism evidence="6 7">
    <name type="scientific">Bartonella apihabitans</name>
    <dbReference type="NCBI Taxonomy" id="2750929"/>
    <lineage>
        <taxon>Bacteria</taxon>
        <taxon>Pseudomonadati</taxon>
        <taxon>Pseudomonadota</taxon>
        <taxon>Alphaproteobacteria</taxon>
        <taxon>Hyphomicrobiales</taxon>
        <taxon>Bartonellaceae</taxon>
        <taxon>Bartonella</taxon>
    </lineage>
</organism>
<comment type="similarity">
    <text evidence="1">Belongs to the LysR transcriptional regulatory family.</text>
</comment>
<dbReference type="InterPro" id="IPR000847">
    <property type="entry name" value="LysR_HTH_N"/>
</dbReference>
<dbReference type="CDD" id="cd05466">
    <property type="entry name" value="PBP2_LTTR_substrate"/>
    <property type="match status" value="1"/>
</dbReference>
<dbReference type="Pfam" id="PF03466">
    <property type="entry name" value="LysR_substrate"/>
    <property type="match status" value="1"/>
</dbReference>
<keyword evidence="7" id="KW-1185">Reference proteome</keyword>
<evidence type="ECO:0000256" key="2">
    <source>
        <dbReference type="ARBA" id="ARBA00023015"/>
    </source>
</evidence>
<reference evidence="6 7" key="1">
    <citation type="submission" date="2016-11" db="EMBL/GenBank/DDBJ databases">
        <title>Comparative genomics of Bartonella apis.</title>
        <authorList>
            <person name="Engel P."/>
        </authorList>
    </citation>
    <scope>NUCLEOTIDE SEQUENCE [LARGE SCALE GENOMIC DNA]</scope>
    <source>
        <strain evidence="6 7">BBC0178</strain>
    </source>
</reference>
<dbReference type="Gene3D" id="3.40.190.10">
    <property type="entry name" value="Periplasmic binding protein-like II"/>
    <property type="match status" value="2"/>
</dbReference>
<dbReference type="AlphaFoldDB" id="A0A1U9MDC9"/>
<dbReference type="InterPro" id="IPR050950">
    <property type="entry name" value="HTH-type_LysR_regulators"/>
</dbReference>
<dbReference type="GO" id="GO:0005829">
    <property type="term" value="C:cytosol"/>
    <property type="evidence" value="ECO:0007669"/>
    <property type="project" value="TreeGrafter"/>
</dbReference>
<proteinExistence type="inferred from homology"/>
<dbReference type="RefSeq" id="WP_078039993.1">
    <property type="nucleotide sequence ID" value="NZ_CP015820.1"/>
</dbReference>
<dbReference type="FunFam" id="1.10.10.10:FF:000001">
    <property type="entry name" value="LysR family transcriptional regulator"/>
    <property type="match status" value="1"/>
</dbReference>
<dbReference type="GO" id="GO:0003677">
    <property type="term" value="F:DNA binding"/>
    <property type="evidence" value="ECO:0007669"/>
    <property type="project" value="UniProtKB-KW"/>
</dbReference>
<dbReference type="InterPro" id="IPR005119">
    <property type="entry name" value="LysR_subst-bd"/>
</dbReference>
<dbReference type="PRINTS" id="PR00039">
    <property type="entry name" value="HTHLYSR"/>
</dbReference>
<feature type="domain" description="HTH lysR-type" evidence="5">
    <location>
        <begin position="11"/>
        <end position="68"/>
    </location>
</feature>
<dbReference type="PANTHER" id="PTHR30419">
    <property type="entry name" value="HTH-TYPE TRANSCRIPTIONAL REGULATOR YBHD"/>
    <property type="match status" value="1"/>
</dbReference>
<evidence type="ECO:0000259" key="5">
    <source>
        <dbReference type="PROSITE" id="PS50931"/>
    </source>
</evidence>
<dbReference type="InterPro" id="IPR036388">
    <property type="entry name" value="WH-like_DNA-bd_sf"/>
</dbReference>
<gene>
    <name evidence="6" type="ORF">BBC0178_018830</name>
</gene>
<dbReference type="KEGG" id="bapa:BBC0178_018830"/>
<protein>
    <submittedName>
        <fullName evidence="6">DNA-binding transcriptional regulator, LysR family</fullName>
    </submittedName>
</protein>
<dbReference type="Gene3D" id="1.10.10.10">
    <property type="entry name" value="Winged helix-like DNA-binding domain superfamily/Winged helix DNA-binding domain"/>
    <property type="match status" value="1"/>
</dbReference>
<sequence length="299" mass="34061">MRGNTWGTSLMNLAQLNYVLAVAQSGNFTVAAKNCHVTQPTLSNSIAQLEDEFQARIFSRTTRRVGLTPFGQHIMPYIEKLIEANFNLVDESKKFNNQETNVVRIGKSPLMSCQYLAAVMNDFRTENPNSEIVLCERNSGDLIDLLERGEVDYVFDVEAEKKPTRASEFLYEEPLYFIPSTAQPIRNVNVVHFSDIADEVFVMVDDESGLNKFIREMFGHHNHVLKEYTGKTVSFRELENWAHCGLGAALLPKSAITVTSGQRYILCDQEERPIQIRYEATWKKNIPVTNGKLKNFLKQ</sequence>
<evidence type="ECO:0000256" key="4">
    <source>
        <dbReference type="ARBA" id="ARBA00023163"/>
    </source>
</evidence>
<keyword evidence="4" id="KW-0804">Transcription</keyword>
<evidence type="ECO:0000256" key="1">
    <source>
        <dbReference type="ARBA" id="ARBA00009437"/>
    </source>
</evidence>
<dbReference type="Pfam" id="PF00126">
    <property type="entry name" value="HTH_1"/>
    <property type="match status" value="1"/>
</dbReference>
<dbReference type="SUPFAM" id="SSF46785">
    <property type="entry name" value="Winged helix' DNA-binding domain"/>
    <property type="match status" value="1"/>
</dbReference>
<dbReference type="Proteomes" id="UP000189660">
    <property type="component" value="Chromosome"/>
</dbReference>
<keyword evidence="3 6" id="KW-0238">DNA-binding</keyword>
<dbReference type="OrthoDB" id="9791253at2"/>
<dbReference type="PROSITE" id="PS50931">
    <property type="entry name" value="HTH_LYSR"/>
    <property type="match status" value="1"/>
</dbReference>
<dbReference type="GO" id="GO:0003700">
    <property type="term" value="F:DNA-binding transcription factor activity"/>
    <property type="evidence" value="ECO:0007669"/>
    <property type="project" value="InterPro"/>
</dbReference>